<gene>
    <name evidence="1" type="ORF">Cgig2_027121</name>
</gene>
<keyword evidence="2" id="KW-1185">Reference proteome</keyword>
<dbReference type="EMBL" id="JAKOGI010001845">
    <property type="protein sequence ID" value="KAJ8423860.1"/>
    <property type="molecule type" value="Genomic_DNA"/>
</dbReference>
<organism evidence="1 2">
    <name type="scientific">Carnegiea gigantea</name>
    <dbReference type="NCBI Taxonomy" id="171969"/>
    <lineage>
        <taxon>Eukaryota</taxon>
        <taxon>Viridiplantae</taxon>
        <taxon>Streptophyta</taxon>
        <taxon>Embryophyta</taxon>
        <taxon>Tracheophyta</taxon>
        <taxon>Spermatophyta</taxon>
        <taxon>Magnoliopsida</taxon>
        <taxon>eudicotyledons</taxon>
        <taxon>Gunneridae</taxon>
        <taxon>Pentapetalae</taxon>
        <taxon>Caryophyllales</taxon>
        <taxon>Cactineae</taxon>
        <taxon>Cactaceae</taxon>
        <taxon>Cactoideae</taxon>
        <taxon>Echinocereeae</taxon>
        <taxon>Carnegiea</taxon>
    </lineage>
</organism>
<accession>A0A9Q1JM55</accession>
<evidence type="ECO:0000313" key="2">
    <source>
        <dbReference type="Proteomes" id="UP001153076"/>
    </source>
</evidence>
<name>A0A9Q1JM55_9CARY</name>
<dbReference type="AlphaFoldDB" id="A0A9Q1JM55"/>
<sequence>MQEFIRAKKDRSESFKRISHIFGALRIEQLILQKLILKYVKDVNQITFLYWCWFILDKLISSVRHYKESKTTKGLNEAQTKAIRSMGYASFLKVDLKQILGKFSKWLVEIFDPYSICFRLPNGQKFSITTFNVYMTLGVPIRGRQIMEITKFSMDEEYDLVHVAWFKEWKIDRNALELTHHKPNKADGGPSFSPTLELGLDTAA</sequence>
<comment type="caution">
    <text evidence="1">The sequence shown here is derived from an EMBL/GenBank/DDBJ whole genome shotgun (WGS) entry which is preliminary data.</text>
</comment>
<proteinExistence type="predicted"/>
<dbReference type="OrthoDB" id="679318at2759"/>
<reference evidence="1" key="1">
    <citation type="submission" date="2022-04" db="EMBL/GenBank/DDBJ databases">
        <title>Carnegiea gigantea Genome sequencing and assembly v2.</title>
        <authorList>
            <person name="Copetti D."/>
            <person name="Sanderson M.J."/>
            <person name="Burquez A."/>
            <person name="Wojciechowski M.F."/>
        </authorList>
    </citation>
    <scope>NUCLEOTIDE SEQUENCE</scope>
    <source>
        <strain evidence="1">SGP5-SGP5p</strain>
        <tissue evidence="1">Aerial part</tissue>
    </source>
</reference>
<evidence type="ECO:0000313" key="1">
    <source>
        <dbReference type="EMBL" id="KAJ8423860.1"/>
    </source>
</evidence>
<dbReference type="Proteomes" id="UP001153076">
    <property type="component" value="Unassembled WGS sequence"/>
</dbReference>
<protein>
    <submittedName>
        <fullName evidence="1">Uncharacterized protein</fullName>
    </submittedName>
</protein>